<accession>A0ABR1ENI9</accession>
<keyword evidence="3" id="KW-1185">Reference proteome</keyword>
<dbReference type="EMBL" id="JAVFWL010000006">
    <property type="protein sequence ID" value="KAK6764194.1"/>
    <property type="molecule type" value="Genomic_DNA"/>
</dbReference>
<comment type="caution">
    <text evidence="2">The sequence shown here is derived from an EMBL/GenBank/DDBJ whole genome shotgun (WGS) entry which is preliminary data.</text>
</comment>
<dbReference type="Proteomes" id="UP001303046">
    <property type="component" value="Unassembled WGS sequence"/>
</dbReference>
<proteinExistence type="predicted"/>
<reference evidence="2 3" key="1">
    <citation type="submission" date="2023-08" db="EMBL/GenBank/DDBJ databases">
        <title>A Necator americanus chromosomal reference genome.</title>
        <authorList>
            <person name="Ilik V."/>
            <person name="Petrzelkova K.J."/>
            <person name="Pardy F."/>
            <person name="Fuh T."/>
            <person name="Niatou-Singa F.S."/>
            <person name="Gouil Q."/>
            <person name="Baker L."/>
            <person name="Ritchie M.E."/>
            <person name="Jex A.R."/>
            <person name="Gazzola D."/>
            <person name="Li H."/>
            <person name="Toshio Fujiwara R."/>
            <person name="Zhan B."/>
            <person name="Aroian R.V."/>
            <person name="Pafco B."/>
            <person name="Schwarz E.M."/>
        </authorList>
    </citation>
    <scope>NUCLEOTIDE SEQUENCE [LARGE SCALE GENOMIC DNA]</scope>
    <source>
        <strain evidence="2 3">Aroian</strain>
        <tissue evidence="2">Whole animal</tissue>
    </source>
</reference>
<protein>
    <submittedName>
        <fullName evidence="2">Uncharacterized protein</fullName>
    </submittedName>
</protein>
<sequence>MHFVKESASLSFFLVSLMEPYLEAEKNWTVALEGLTLPRELMASMISLKRGSDDEIRLLAQVDQTVTVGSPAKGTDISQKSG</sequence>
<gene>
    <name evidence="2" type="primary">Necator_chrX.g24659</name>
    <name evidence="2" type="ORF">RB195_024494</name>
</gene>
<evidence type="ECO:0000256" key="1">
    <source>
        <dbReference type="SAM" id="SignalP"/>
    </source>
</evidence>
<feature type="signal peptide" evidence="1">
    <location>
        <begin position="1"/>
        <end position="24"/>
    </location>
</feature>
<feature type="chain" id="PRO_5045712301" evidence="1">
    <location>
        <begin position="25"/>
        <end position="82"/>
    </location>
</feature>
<name>A0ABR1ENI9_NECAM</name>
<evidence type="ECO:0000313" key="3">
    <source>
        <dbReference type="Proteomes" id="UP001303046"/>
    </source>
</evidence>
<organism evidence="2 3">
    <name type="scientific">Necator americanus</name>
    <name type="common">Human hookworm</name>
    <dbReference type="NCBI Taxonomy" id="51031"/>
    <lineage>
        <taxon>Eukaryota</taxon>
        <taxon>Metazoa</taxon>
        <taxon>Ecdysozoa</taxon>
        <taxon>Nematoda</taxon>
        <taxon>Chromadorea</taxon>
        <taxon>Rhabditida</taxon>
        <taxon>Rhabditina</taxon>
        <taxon>Rhabditomorpha</taxon>
        <taxon>Strongyloidea</taxon>
        <taxon>Ancylostomatidae</taxon>
        <taxon>Bunostominae</taxon>
        <taxon>Necator</taxon>
    </lineage>
</organism>
<evidence type="ECO:0000313" key="2">
    <source>
        <dbReference type="EMBL" id="KAK6764194.1"/>
    </source>
</evidence>
<keyword evidence="1" id="KW-0732">Signal</keyword>